<proteinExistence type="predicted"/>
<evidence type="ECO:0000256" key="1">
    <source>
        <dbReference type="SAM" id="MobiDB-lite"/>
    </source>
</evidence>
<feature type="region of interest" description="Disordered" evidence="1">
    <location>
        <begin position="24"/>
        <end position="52"/>
    </location>
</feature>
<gene>
    <name evidence="2" type="ORF">FWK35_00012828</name>
</gene>
<evidence type="ECO:0000313" key="2">
    <source>
        <dbReference type="EMBL" id="KAF0773268.1"/>
    </source>
</evidence>
<feature type="compositionally biased region" description="Basic and acidic residues" evidence="1">
    <location>
        <begin position="32"/>
        <end position="42"/>
    </location>
</feature>
<accession>A0A6G0ZPP7</accession>
<keyword evidence="3" id="KW-1185">Reference proteome</keyword>
<evidence type="ECO:0000313" key="3">
    <source>
        <dbReference type="Proteomes" id="UP000478052"/>
    </source>
</evidence>
<protein>
    <submittedName>
        <fullName evidence="2">Uncharacterized protein</fullName>
    </submittedName>
</protein>
<dbReference type="EMBL" id="VUJU01000080">
    <property type="protein sequence ID" value="KAF0773268.1"/>
    <property type="molecule type" value="Genomic_DNA"/>
</dbReference>
<organism evidence="2 3">
    <name type="scientific">Aphis craccivora</name>
    <name type="common">Cowpea aphid</name>
    <dbReference type="NCBI Taxonomy" id="307492"/>
    <lineage>
        <taxon>Eukaryota</taxon>
        <taxon>Metazoa</taxon>
        <taxon>Ecdysozoa</taxon>
        <taxon>Arthropoda</taxon>
        <taxon>Hexapoda</taxon>
        <taxon>Insecta</taxon>
        <taxon>Pterygota</taxon>
        <taxon>Neoptera</taxon>
        <taxon>Paraneoptera</taxon>
        <taxon>Hemiptera</taxon>
        <taxon>Sternorrhyncha</taxon>
        <taxon>Aphidomorpha</taxon>
        <taxon>Aphidoidea</taxon>
        <taxon>Aphididae</taxon>
        <taxon>Aphidini</taxon>
        <taxon>Aphis</taxon>
        <taxon>Aphis</taxon>
    </lineage>
</organism>
<sequence>MGDGVAERSKASIGMRAVAGSRTSVLGGTSLRDSHGIWRERPPSSTPSIPIPTGAQIEILPIKHPNYRPSGLLRII</sequence>
<comment type="caution">
    <text evidence="2">The sequence shown here is derived from an EMBL/GenBank/DDBJ whole genome shotgun (WGS) entry which is preliminary data.</text>
</comment>
<name>A0A6G0ZPP7_APHCR</name>
<reference evidence="2 3" key="1">
    <citation type="submission" date="2019-08" db="EMBL/GenBank/DDBJ databases">
        <title>Whole genome of Aphis craccivora.</title>
        <authorList>
            <person name="Voronova N.V."/>
            <person name="Shulinski R.S."/>
            <person name="Bandarenka Y.V."/>
            <person name="Zhorov D.G."/>
            <person name="Warner D."/>
        </authorList>
    </citation>
    <scope>NUCLEOTIDE SEQUENCE [LARGE SCALE GENOMIC DNA]</scope>
    <source>
        <strain evidence="2">180601</strain>
        <tissue evidence="2">Whole Body</tissue>
    </source>
</reference>
<dbReference type="AlphaFoldDB" id="A0A6G0ZPP7"/>
<dbReference type="Proteomes" id="UP000478052">
    <property type="component" value="Unassembled WGS sequence"/>
</dbReference>